<dbReference type="InterPro" id="IPR036413">
    <property type="entry name" value="YaeB-like_sf"/>
</dbReference>
<dbReference type="PROSITE" id="PS51668">
    <property type="entry name" value="TSAA_2"/>
    <property type="match status" value="1"/>
</dbReference>
<dbReference type="InterPro" id="IPR036414">
    <property type="entry name" value="YaeB_N_sf"/>
</dbReference>
<dbReference type="RefSeq" id="WP_263721572.1">
    <property type="nucleotide sequence ID" value="NZ_JAOWLA010000008.1"/>
</dbReference>
<evidence type="ECO:0000313" key="4">
    <source>
        <dbReference type="EMBL" id="MCV2865053.1"/>
    </source>
</evidence>
<proteinExistence type="inferred from homology"/>
<name>A0ABT2Z1T3_9RHOB</name>
<dbReference type="InterPro" id="IPR023368">
    <property type="entry name" value="UPF0066_cons_site"/>
</dbReference>
<comment type="similarity">
    <text evidence="2">Belongs to the tRNA methyltransferase O family.</text>
</comment>
<dbReference type="GO" id="GO:0008168">
    <property type="term" value="F:methyltransferase activity"/>
    <property type="evidence" value="ECO:0007669"/>
    <property type="project" value="UniProtKB-KW"/>
</dbReference>
<dbReference type="Gene3D" id="2.40.30.70">
    <property type="entry name" value="YaeB-like"/>
    <property type="match status" value="1"/>
</dbReference>
<dbReference type="InterPro" id="IPR040372">
    <property type="entry name" value="YaeB-like"/>
</dbReference>
<dbReference type="Pfam" id="PF01980">
    <property type="entry name" value="TrmO_N"/>
    <property type="match status" value="1"/>
</dbReference>
<dbReference type="EMBL" id="JAOWLA010000008">
    <property type="protein sequence ID" value="MCV2865053.1"/>
    <property type="molecule type" value="Genomic_DNA"/>
</dbReference>
<evidence type="ECO:0000256" key="2">
    <source>
        <dbReference type="ARBA" id="ARBA00033753"/>
    </source>
</evidence>
<dbReference type="GO" id="GO:0032259">
    <property type="term" value="P:methylation"/>
    <property type="evidence" value="ECO:0007669"/>
    <property type="project" value="UniProtKB-KW"/>
</dbReference>
<keyword evidence="1" id="KW-0949">S-adenosyl-L-methionine</keyword>
<keyword evidence="5" id="KW-1185">Reference proteome</keyword>
<dbReference type="InterPro" id="IPR023370">
    <property type="entry name" value="TrmO-like_N"/>
</dbReference>
<feature type="domain" description="TsaA-like" evidence="3">
    <location>
        <begin position="25"/>
        <end position="159"/>
    </location>
</feature>
<protein>
    <submittedName>
        <fullName evidence="4">TrmO family methyltransferase</fullName>
        <ecNumber evidence="4">2.1.1.-</ecNumber>
    </submittedName>
</protein>
<dbReference type="PROSITE" id="PS01318">
    <property type="entry name" value="TSAA_1"/>
    <property type="match status" value="1"/>
</dbReference>
<evidence type="ECO:0000259" key="3">
    <source>
        <dbReference type="PROSITE" id="PS51668"/>
    </source>
</evidence>
<dbReference type="PANTHER" id="PTHR12818">
    <property type="entry name" value="TRNA (ADENINE(37)-N6)-METHYLTRANSFERASE"/>
    <property type="match status" value="1"/>
</dbReference>
<reference evidence="4 5" key="1">
    <citation type="submission" date="2022-10" db="EMBL/GenBank/DDBJ databases">
        <title>Defluviimonas sp. nov., isolated from ocean surface water.</title>
        <authorList>
            <person name="He W."/>
            <person name="Wang L."/>
            <person name="Zhang D.-F."/>
        </authorList>
    </citation>
    <scope>NUCLEOTIDE SEQUENCE [LARGE SCALE GENOMIC DNA]</scope>
    <source>
        <strain evidence="4 5">WL0075</strain>
    </source>
</reference>
<dbReference type="EC" id="2.1.1.-" evidence="4"/>
<keyword evidence="4" id="KW-0489">Methyltransferase</keyword>
<dbReference type="PANTHER" id="PTHR12818:SF0">
    <property type="entry name" value="TRNA (ADENINE(37)-N6)-METHYLTRANSFERASE"/>
    <property type="match status" value="1"/>
</dbReference>
<organism evidence="4 5">
    <name type="scientific">Albidovulum sediminicola</name>
    <dbReference type="NCBI Taxonomy" id="2984331"/>
    <lineage>
        <taxon>Bacteria</taxon>
        <taxon>Pseudomonadati</taxon>
        <taxon>Pseudomonadota</taxon>
        <taxon>Alphaproteobacteria</taxon>
        <taxon>Rhodobacterales</taxon>
        <taxon>Paracoccaceae</taxon>
        <taxon>Albidovulum</taxon>
    </lineage>
</organism>
<comment type="caution">
    <text evidence="4">The sequence shown here is derived from an EMBL/GenBank/DDBJ whole genome shotgun (WGS) entry which is preliminary data.</text>
</comment>
<sequence>MATKGARAGERALDFDPAAHPDAGLCFIGRITSPWRRGECPKNLREARARGGAFGAVVAEPYRPGLAGLAAGDPVVVLYWMADAARDLIVQAPSHRPVPQGVFALRSPARPNPVALAVVRLLAVDPVTGILRFDAMDAFDGTPLLDIKPWLASVDVPPGSEGLVDGA</sequence>
<evidence type="ECO:0000256" key="1">
    <source>
        <dbReference type="ARBA" id="ARBA00022691"/>
    </source>
</evidence>
<dbReference type="Proteomes" id="UP001652503">
    <property type="component" value="Unassembled WGS sequence"/>
</dbReference>
<keyword evidence="4" id="KW-0808">Transferase</keyword>
<gene>
    <name evidence="4" type="ORF">OE647_09930</name>
</gene>
<accession>A0ABT2Z1T3</accession>
<evidence type="ECO:0000313" key="5">
    <source>
        <dbReference type="Proteomes" id="UP001652503"/>
    </source>
</evidence>
<dbReference type="SUPFAM" id="SSF118196">
    <property type="entry name" value="YaeB-like"/>
    <property type="match status" value="1"/>
</dbReference>